<reference evidence="2 3" key="1">
    <citation type="journal article" date="2024" name="Nat. Commun.">
        <title>Phylogenomics reveals the evolutionary origins of lichenization in chlorophyte algae.</title>
        <authorList>
            <person name="Puginier C."/>
            <person name="Libourel C."/>
            <person name="Otte J."/>
            <person name="Skaloud P."/>
            <person name="Haon M."/>
            <person name="Grisel S."/>
            <person name="Petersen M."/>
            <person name="Berrin J.G."/>
            <person name="Delaux P.M."/>
            <person name="Dal Grande F."/>
            <person name="Keller J."/>
        </authorList>
    </citation>
    <scope>NUCLEOTIDE SEQUENCE [LARGE SCALE GENOMIC DNA]</scope>
    <source>
        <strain evidence="2 3">SAG 2523</strain>
    </source>
</reference>
<feature type="compositionally biased region" description="Acidic residues" evidence="1">
    <location>
        <begin position="143"/>
        <end position="166"/>
    </location>
</feature>
<dbReference type="Gene3D" id="2.120.10.80">
    <property type="entry name" value="Kelch-type beta propeller"/>
    <property type="match status" value="1"/>
</dbReference>
<feature type="compositionally biased region" description="Low complexity" evidence="1">
    <location>
        <begin position="47"/>
        <end position="58"/>
    </location>
</feature>
<feature type="compositionally biased region" description="Low complexity" evidence="1">
    <location>
        <begin position="94"/>
        <end position="119"/>
    </location>
</feature>
<feature type="region of interest" description="Disordered" evidence="1">
    <location>
        <begin position="346"/>
        <end position="378"/>
    </location>
</feature>
<keyword evidence="3" id="KW-1185">Reference proteome</keyword>
<evidence type="ECO:0000313" key="3">
    <source>
        <dbReference type="Proteomes" id="UP001485043"/>
    </source>
</evidence>
<feature type="region of interest" description="Disordered" evidence="1">
    <location>
        <begin position="1"/>
        <end position="214"/>
    </location>
</feature>
<accession>A0AAW1T8K1</accession>
<dbReference type="Proteomes" id="UP001485043">
    <property type="component" value="Unassembled WGS sequence"/>
</dbReference>
<dbReference type="SUPFAM" id="SSF117281">
    <property type="entry name" value="Kelch motif"/>
    <property type="match status" value="1"/>
</dbReference>
<organism evidence="2 3">
    <name type="scientific">Apatococcus fuscideae</name>
    <dbReference type="NCBI Taxonomy" id="2026836"/>
    <lineage>
        <taxon>Eukaryota</taxon>
        <taxon>Viridiplantae</taxon>
        <taxon>Chlorophyta</taxon>
        <taxon>core chlorophytes</taxon>
        <taxon>Trebouxiophyceae</taxon>
        <taxon>Chlorellales</taxon>
        <taxon>Chlorellaceae</taxon>
        <taxon>Apatococcus</taxon>
    </lineage>
</organism>
<name>A0AAW1T8K1_9CHLO</name>
<sequence length="661" mass="71281">MRGNTIYVIDDSSTSGTTTSSSQGARNPAPQADADEQSPEKKKVKQPAAASPDAASAPELHAQPDVLTGDDQPGAPAPELGRGKRARNKPIDISDGSPSSGTTAASSQGAQDSSAVSSQPDADDKSPEKKKVRQATRRNPTLPDEESMGEGDDAGSEDSDAASENDEGPRGRSTVQRTARSKSAPPPETGRLRTAKKRRLPATPAGSSDPKPDYKREIESLYSFEGGPKCASAALHDSSGKWIDACLLMPETGSMPSWELSLALAPDLLSHPTVRPKMKQQLLPWARRGEIIAPKSTKEPGNEVVPFLGMRLHIPSNEPFLNIEAKRSTGFNNWGESVSTLRAPAPEISPAIDPSQAGPSNRAQPGPRKPQKKPPQKRVLYEARPPMCSLSEGIHFLTGGRHGDGSCNPVDHVLRADHTSKTVKWECVQMDKSQPQSRPSPRWSAAICLVSKNTYILHGGYDKDHNTLQDIWAGTISSSLSTATWTCQDNPTNEFHLARAGHLLKIPQPGLISTLPPASLQSQDDHDTWDLHYKLVVVKLSGLMRSLRWTPSLNLHLSTGHQGFLGMANVEGQPTVYFFGAKPNASGSIYWVTETTFNNDIPAYQPVDRPITVGERIVAIFSALGSPASDEELIAMRKHLQPHYKSSISSITPQVLSLLGM</sequence>
<evidence type="ECO:0000256" key="1">
    <source>
        <dbReference type="SAM" id="MobiDB-lite"/>
    </source>
</evidence>
<dbReference type="AlphaFoldDB" id="A0AAW1T8K1"/>
<dbReference type="EMBL" id="JALJOV010000279">
    <property type="protein sequence ID" value="KAK9865138.1"/>
    <property type="molecule type" value="Genomic_DNA"/>
</dbReference>
<gene>
    <name evidence="2" type="ORF">WJX84_007788</name>
</gene>
<proteinExistence type="predicted"/>
<evidence type="ECO:0000313" key="2">
    <source>
        <dbReference type="EMBL" id="KAK9865138.1"/>
    </source>
</evidence>
<protein>
    <submittedName>
        <fullName evidence="2">Uncharacterized protein</fullName>
    </submittedName>
</protein>
<comment type="caution">
    <text evidence="2">The sequence shown here is derived from an EMBL/GenBank/DDBJ whole genome shotgun (WGS) entry which is preliminary data.</text>
</comment>
<feature type="compositionally biased region" description="Low complexity" evidence="1">
    <location>
        <begin position="12"/>
        <end position="22"/>
    </location>
</feature>
<dbReference type="InterPro" id="IPR015915">
    <property type="entry name" value="Kelch-typ_b-propeller"/>
</dbReference>